<keyword evidence="1" id="KW-0175">Coiled coil</keyword>
<sequence>MAEKKQKTLNIRLSLTEKEQLDKLAKDKGLKVSDYVRSILFSDVIQDDVQSNEDVMHILKTELEEKNKQIENLQELLKNQQILSLESNKEKVLLLEEKRGFWTRLFKKRS</sequence>
<evidence type="ECO:0000313" key="2">
    <source>
        <dbReference type="EMBL" id="MDB8620712.1"/>
    </source>
</evidence>
<name>A0AAJ1M3L1_STRPA</name>
<gene>
    <name evidence="2" type="ORF">PNV36_09955</name>
</gene>
<evidence type="ECO:0000313" key="3">
    <source>
        <dbReference type="Proteomes" id="UP001212685"/>
    </source>
</evidence>
<feature type="coiled-coil region" evidence="1">
    <location>
        <begin position="56"/>
        <end position="83"/>
    </location>
</feature>
<dbReference type="InterPro" id="IPR053842">
    <property type="entry name" value="NikA-like"/>
</dbReference>
<proteinExistence type="predicted"/>
<dbReference type="Proteomes" id="UP001212685">
    <property type="component" value="Unassembled WGS sequence"/>
</dbReference>
<dbReference type="AlphaFoldDB" id="A0AAJ1M3L1"/>
<comment type="caution">
    <text evidence="2">The sequence shown here is derived from an EMBL/GenBank/DDBJ whole genome shotgun (WGS) entry which is preliminary data.</text>
</comment>
<dbReference type="RefSeq" id="WP_195311713.1">
    <property type="nucleotide sequence ID" value="NZ_JADNDJ010000057.1"/>
</dbReference>
<evidence type="ECO:0000256" key="1">
    <source>
        <dbReference type="SAM" id="Coils"/>
    </source>
</evidence>
<organism evidence="2 3">
    <name type="scientific">Streptococcus parasanguinis</name>
    <dbReference type="NCBI Taxonomy" id="1318"/>
    <lineage>
        <taxon>Bacteria</taxon>
        <taxon>Bacillati</taxon>
        <taxon>Bacillota</taxon>
        <taxon>Bacilli</taxon>
        <taxon>Lactobacillales</taxon>
        <taxon>Streptococcaceae</taxon>
        <taxon>Streptococcus</taxon>
    </lineage>
</organism>
<reference evidence="2" key="1">
    <citation type="submission" date="2023-01" db="EMBL/GenBank/DDBJ databases">
        <title>Human gut microbiome strain richness.</title>
        <authorList>
            <person name="Chen-Liaw A."/>
        </authorList>
    </citation>
    <scope>NUCLEOTIDE SEQUENCE</scope>
    <source>
        <strain evidence="2">1001262st2_G8_1001262B_160229</strain>
    </source>
</reference>
<dbReference type="EMBL" id="JAQMJV010000025">
    <property type="protein sequence ID" value="MDB8620712.1"/>
    <property type="molecule type" value="Genomic_DNA"/>
</dbReference>
<dbReference type="Pfam" id="PF21983">
    <property type="entry name" value="NikA-like"/>
    <property type="match status" value="1"/>
</dbReference>
<accession>A0AAJ1M3L1</accession>
<protein>
    <submittedName>
        <fullName evidence="2">Uncharacterized protein</fullName>
    </submittedName>
</protein>